<name>A0A2N4TJG6_RALPI</name>
<dbReference type="EMBL" id="PKQE01000010">
    <property type="protein sequence ID" value="PLC39850.1"/>
    <property type="molecule type" value="Genomic_DNA"/>
</dbReference>
<dbReference type="InterPro" id="IPR011990">
    <property type="entry name" value="TPR-like_helical_dom_sf"/>
</dbReference>
<dbReference type="InterPro" id="IPR050767">
    <property type="entry name" value="Sel1_AlgK"/>
</dbReference>
<keyword evidence="1" id="KW-1133">Transmembrane helix</keyword>
<evidence type="ECO:0000256" key="1">
    <source>
        <dbReference type="SAM" id="Phobius"/>
    </source>
</evidence>
<accession>A0A2N4TJG6</accession>
<dbReference type="PANTHER" id="PTHR11102">
    <property type="entry name" value="SEL-1-LIKE PROTEIN"/>
    <property type="match status" value="1"/>
</dbReference>
<dbReference type="PANTHER" id="PTHR11102:SF160">
    <property type="entry name" value="ERAD-ASSOCIATED E3 UBIQUITIN-PROTEIN LIGASE COMPONENT HRD3"/>
    <property type="match status" value="1"/>
</dbReference>
<comment type="caution">
    <text evidence="2">The sequence shown here is derived from an EMBL/GenBank/DDBJ whole genome shotgun (WGS) entry which is preliminary data.</text>
</comment>
<protein>
    <recommendedName>
        <fullName evidence="4">Sel1 repeat family protein</fullName>
    </recommendedName>
</protein>
<evidence type="ECO:0000313" key="3">
    <source>
        <dbReference type="Proteomes" id="UP000234456"/>
    </source>
</evidence>
<keyword evidence="1" id="KW-0472">Membrane</keyword>
<dbReference type="OrthoDB" id="9099688at2"/>
<feature type="transmembrane region" description="Helical" evidence="1">
    <location>
        <begin position="222"/>
        <end position="241"/>
    </location>
</feature>
<organism evidence="2 3">
    <name type="scientific">Ralstonia pickettii</name>
    <name type="common">Burkholderia pickettii</name>
    <dbReference type="NCBI Taxonomy" id="329"/>
    <lineage>
        <taxon>Bacteria</taxon>
        <taxon>Pseudomonadati</taxon>
        <taxon>Pseudomonadota</taxon>
        <taxon>Betaproteobacteria</taxon>
        <taxon>Burkholderiales</taxon>
        <taxon>Burkholderiaceae</taxon>
        <taxon>Ralstonia</taxon>
    </lineage>
</organism>
<dbReference type="Pfam" id="PF08238">
    <property type="entry name" value="Sel1"/>
    <property type="match status" value="4"/>
</dbReference>
<reference evidence="2 3" key="1">
    <citation type="submission" date="2017-12" db="EMBL/GenBank/DDBJ databases">
        <title>Draft genome sequence of Ralstonia pickettii 52.</title>
        <authorList>
            <person name="Zheng B."/>
        </authorList>
    </citation>
    <scope>NUCLEOTIDE SEQUENCE [LARGE SCALE GENOMIC DNA]</scope>
    <source>
        <strain evidence="2 3">52</strain>
    </source>
</reference>
<sequence>MALDLARAMFNNVDAGVPDEQRANDMDCAAALRHMRLEVIGLLAKLGDVQMDRAHEQEQSGEPSVTELLISASKLCKRGDYSKAYEIYYKLAQSGHSESQVFLGWMYSQGKGVRASQEEAEYWYTRAAKLRSASGAFYLGGLLARQGRFNDAIAWYKKSANAGYSPSQFRLGVAYLEGRGVPKDLGMAVYYLEVAKRNGNVFAWRSLAVLDIKGRRGMLRRIIGTIEFLTMFLSGVVGALWNPHSDDLRG</sequence>
<dbReference type="SMART" id="SM00671">
    <property type="entry name" value="SEL1"/>
    <property type="match status" value="3"/>
</dbReference>
<evidence type="ECO:0000313" key="2">
    <source>
        <dbReference type="EMBL" id="PLC39850.1"/>
    </source>
</evidence>
<dbReference type="Proteomes" id="UP000234456">
    <property type="component" value="Unassembled WGS sequence"/>
</dbReference>
<dbReference type="RefSeq" id="WP_102067740.1">
    <property type="nucleotide sequence ID" value="NZ_PKQE01000010.1"/>
</dbReference>
<proteinExistence type="predicted"/>
<dbReference type="SUPFAM" id="SSF81901">
    <property type="entry name" value="HCP-like"/>
    <property type="match status" value="1"/>
</dbReference>
<gene>
    <name evidence="2" type="ORF">C0Q88_25975</name>
</gene>
<dbReference type="AlphaFoldDB" id="A0A2N4TJG6"/>
<dbReference type="Gene3D" id="1.25.40.10">
    <property type="entry name" value="Tetratricopeptide repeat domain"/>
    <property type="match status" value="1"/>
</dbReference>
<keyword evidence="1" id="KW-0812">Transmembrane</keyword>
<dbReference type="InterPro" id="IPR006597">
    <property type="entry name" value="Sel1-like"/>
</dbReference>
<evidence type="ECO:0008006" key="4">
    <source>
        <dbReference type="Google" id="ProtNLM"/>
    </source>
</evidence>